<dbReference type="VEuPathDB" id="FungiDB:PTTG_28779"/>
<dbReference type="AlphaFoldDB" id="A0A180G9I7"/>
<feature type="signal peptide" evidence="2">
    <location>
        <begin position="1"/>
        <end position="23"/>
    </location>
</feature>
<gene>
    <name evidence="3" type="ORF">PTTG_28779</name>
</gene>
<keyword evidence="2" id="KW-0732">Signal</keyword>
<dbReference type="Proteomes" id="UP000005240">
    <property type="component" value="Unassembled WGS sequence"/>
</dbReference>
<proteinExistence type="predicted"/>
<evidence type="ECO:0000256" key="1">
    <source>
        <dbReference type="SAM" id="MobiDB-lite"/>
    </source>
</evidence>
<organism evidence="3">
    <name type="scientific">Puccinia triticina (isolate 1-1 / race 1 (BBBD))</name>
    <name type="common">Brown leaf rust fungus</name>
    <dbReference type="NCBI Taxonomy" id="630390"/>
    <lineage>
        <taxon>Eukaryota</taxon>
        <taxon>Fungi</taxon>
        <taxon>Dikarya</taxon>
        <taxon>Basidiomycota</taxon>
        <taxon>Pucciniomycotina</taxon>
        <taxon>Pucciniomycetes</taxon>
        <taxon>Pucciniales</taxon>
        <taxon>Pucciniaceae</taxon>
        <taxon>Puccinia</taxon>
    </lineage>
</organism>
<protein>
    <recommendedName>
        <fullName evidence="6">Secreted protein</fullName>
    </recommendedName>
</protein>
<feature type="region of interest" description="Disordered" evidence="1">
    <location>
        <begin position="22"/>
        <end position="89"/>
    </location>
</feature>
<reference evidence="4" key="4">
    <citation type="submission" date="2025-05" db="UniProtKB">
        <authorList>
            <consortium name="EnsemblFungi"/>
        </authorList>
    </citation>
    <scope>IDENTIFICATION</scope>
    <source>
        <strain evidence="4">isolate 1-1 / race 1 (BBBD)</strain>
    </source>
</reference>
<evidence type="ECO:0000313" key="5">
    <source>
        <dbReference type="Proteomes" id="UP000005240"/>
    </source>
</evidence>
<keyword evidence="5" id="KW-1185">Reference proteome</keyword>
<evidence type="ECO:0000313" key="4">
    <source>
        <dbReference type="EnsemblFungi" id="PTTG_28779-t43_1-p1"/>
    </source>
</evidence>
<name>A0A180G9I7_PUCT1</name>
<evidence type="ECO:0008006" key="6">
    <source>
        <dbReference type="Google" id="ProtNLM"/>
    </source>
</evidence>
<evidence type="ECO:0000313" key="3">
    <source>
        <dbReference type="EMBL" id="OAV89158.1"/>
    </source>
</evidence>
<dbReference type="EnsemblFungi" id="PTTG_28779-t43_1">
    <property type="protein sequence ID" value="PTTG_28779-t43_1-p1"/>
    <property type="gene ID" value="PTTG_28779"/>
</dbReference>
<reference evidence="3" key="2">
    <citation type="submission" date="2016-05" db="EMBL/GenBank/DDBJ databases">
        <title>Comparative analysis highlights variable genome content of wheat rusts and divergence of the mating loci.</title>
        <authorList>
            <person name="Cuomo C.A."/>
            <person name="Bakkeren G."/>
            <person name="Szabo L."/>
            <person name="Khalil H."/>
            <person name="Joly D."/>
            <person name="Goldberg J."/>
            <person name="Young S."/>
            <person name="Zeng Q."/>
            <person name="Fellers J."/>
        </authorList>
    </citation>
    <scope>NUCLEOTIDE SEQUENCE [LARGE SCALE GENOMIC DNA]</scope>
    <source>
        <strain evidence="3">1-1 BBBD Race 1</strain>
    </source>
</reference>
<feature type="compositionally biased region" description="Basic and acidic residues" evidence="1">
    <location>
        <begin position="47"/>
        <end position="66"/>
    </location>
</feature>
<reference evidence="3" key="1">
    <citation type="submission" date="2009-11" db="EMBL/GenBank/DDBJ databases">
        <authorList>
            <consortium name="The Broad Institute Genome Sequencing Platform"/>
            <person name="Ward D."/>
            <person name="Feldgarden M."/>
            <person name="Earl A."/>
            <person name="Young S.K."/>
            <person name="Zeng Q."/>
            <person name="Koehrsen M."/>
            <person name="Alvarado L."/>
            <person name="Berlin A."/>
            <person name="Bochicchio J."/>
            <person name="Borenstein D."/>
            <person name="Chapman S.B."/>
            <person name="Chen Z."/>
            <person name="Engels R."/>
            <person name="Freedman E."/>
            <person name="Gellesch M."/>
            <person name="Goldberg J."/>
            <person name="Griggs A."/>
            <person name="Gujja S."/>
            <person name="Heilman E."/>
            <person name="Heiman D."/>
            <person name="Hepburn T."/>
            <person name="Howarth C."/>
            <person name="Jen D."/>
            <person name="Larson L."/>
            <person name="Lewis B."/>
            <person name="Mehta T."/>
            <person name="Park D."/>
            <person name="Pearson M."/>
            <person name="Roberts A."/>
            <person name="Saif S."/>
            <person name="Shea T."/>
            <person name="Shenoy N."/>
            <person name="Sisk P."/>
            <person name="Stolte C."/>
            <person name="Sykes S."/>
            <person name="Thomson T."/>
            <person name="Walk T."/>
            <person name="White J."/>
            <person name="Yandava C."/>
            <person name="Izard J."/>
            <person name="Baranova O.V."/>
            <person name="Blanton J.M."/>
            <person name="Tanner A.C."/>
            <person name="Dewhirst F.E."/>
            <person name="Haas B."/>
            <person name="Nusbaum C."/>
            <person name="Birren B."/>
        </authorList>
    </citation>
    <scope>NUCLEOTIDE SEQUENCE [LARGE SCALE GENOMIC DNA]</scope>
    <source>
        <strain evidence="3">1-1 BBBD Race 1</strain>
    </source>
</reference>
<feature type="compositionally biased region" description="Low complexity" evidence="1">
    <location>
        <begin position="23"/>
        <end position="33"/>
    </location>
</feature>
<accession>A0A180G9I7</accession>
<evidence type="ECO:0000256" key="2">
    <source>
        <dbReference type="SAM" id="SignalP"/>
    </source>
</evidence>
<sequence>MPARKTLFAFILVISALAGLASAAPTPDTGTPPDAKPHGVNQLACNNEEKPPPKKRGEEGTPDAKPHAVNQLACGGDAKTDNAAPTTTP</sequence>
<dbReference type="EMBL" id="ADAS02000138">
    <property type="protein sequence ID" value="OAV89158.1"/>
    <property type="molecule type" value="Genomic_DNA"/>
</dbReference>
<reference evidence="4 5" key="3">
    <citation type="journal article" date="2017" name="G3 (Bethesda)">
        <title>Comparative analysis highlights variable genome content of wheat rusts and divergence of the mating loci.</title>
        <authorList>
            <person name="Cuomo C.A."/>
            <person name="Bakkeren G."/>
            <person name="Khalil H.B."/>
            <person name="Panwar V."/>
            <person name="Joly D."/>
            <person name="Linning R."/>
            <person name="Sakthikumar S."/>
            <person name="Song X."/>
            <person name="Adiconis X."/>
            <person name="Fan L."/>
            <person name="Goldberg J.M."/>
            <person name="Levin J.Z."/>
            <person name="Young S."/>
            <person name="Zeng Q."/>
            <person name="Anikster Y."/>
            <person name="Bruce M."/>
            <person name="Wang M."/>
            <person name="Yin C."/>
            <person name="McCallum B."/>
            <person name="Szabo L.J."/>
            <person name="Hulbert S."/>
            <person name="Chen X."/>
            <person name="Fellers J.P."/>
        </authorList>
    </citation>
    <scope>NUCLEOTIDE SEQUENCE</scope>
    <source>
        <strain evidence="5">Isolate 1-1 / race 1 (BBBD)</strain>
        <strain evidence="4">isolate 1-1 / race 1 (BBBD)</strain>
    </source>
</reference>
<feature type="chain" id="PRO_5008109670" description="Secreted protein" evidence="2">
    <location>
        <begin position="24"/>
        <end position="89"/>
    </location>
</feature>